<dbReference type="InterPro" id="IPR003812">
    <property type="entry name" value="Fido"/>
</dbReference>
<keyword evidence="2" id="KW-0547">Nucleotide-binding</keyword>
<reference evidence="5" key="1">
    <citation type="submission" date="2024-06" db="EMBL/GenBank/DDBJ databases">
        <title>Lacrimispora cavernae sp. nov., a novel anaerobe isolated from bat guano pile inside a cave.</title>
        <authorList>
            <person name="Miller S.L."/>
            <person name="Lu N."/>
            <person name="King J."/>
            <person name="Sankaranarayanan K."/>
            <person name="Lawson P.A."/>
        </authorList>
    </citation>
    <scope>NUCLEOTIDE SEQUENCE</scope>
    <source>
        <strain evidence="5">BS-2</strain>
    </source>
</reference>
<dbReference type="InterPro" id="IPR040198">
    <property type="entry name" value="Fido_containing"/>
</dbReference>
<accession>A0AAU7PLR3</accession>
<dbReference type="PROSITE" id="PS51459">
    <property type="entry name" value="FIDO"/>
    <property type="match status" value="1"/>
</dbReference>
<dbReference type="GO" id="GO:0005524">
    <property type="term" value="F:ATP binding"/>
    <property type="evidence" value="ECO:0007669"/>
    <property type="project" value="UniProtKB-KW"/>
</dbReference>
<feature type="active site" evidence="1">
    <location>
        <position position="198"/>
    </location>
</feature>
<proteinExistence type="predicted"/>
<dbReference type="RefSeq" id="WP_349945202.1">
    <property type="nucleotide sequence ID" value="NZ_CP157940.1"/>
</dbReference>
<feature type="site" description="Important for autoinhibition of adenylyltransferase activity" evidence="3">
    <location>
        <position position="70"/>
    </location>
</feature>
<name>A0AAU7PLR3_9FIRM</name>
<evidence type="ECO:0000313" key="5">
    <source>
        <dbReference type="EMBL" id="XBS53289.1"/>
    </source>
</evidence>
<organism evidence="5">
    <name type="scientific">Lacrimispora sp. BS-2</name>
    <dbReference type="NCBI Taxonomy" id="3151850"/>
    <lineage>
        <taxon>Bacteria</taxon>
        <taxon>Bacillati</taxon>
        <taxon>Bacillota</taxon>
        <taxon>Clostridia</taxon>
        <taxon>Lachnospirales</taxon>
        <taxon>Lachnospiraceae</taxon>
        <taxon>Lacrimispora</taxon>
    </lineage>
</organism>
<dbReference type="PANTHER" id="PTHR13504">
    <property type="entry name" value="FIDO DOMAIN-CONTAINING PROTEIN DDB_G0283145"/>
    <property type="match status" value="1"/>
</dbReference>
<dbReference type="Pfam" id="PF02661">
    <property type="entry name" value="Fic"/>
    <property type="match status" value="1"/>
</dbReference>
<dbReference type="PANTHER" id="PTHR13504:SF38">
    <property type="entry name" value="FIDO DOMAIN-CONTAINING PROTEIN"/>
    <property type="match status" value="1"/>
</dbReference>
<dbReference type="EMBL" id="CP157940">
    <property type="protein sequence ID" value="XBS53289.1"/>
    <property type="molecule type" value="Genomic_DNA"/>
</dbReference>
<keyword evidence="2" id="KW-0067">ATP-binding</keyword>
<feature type="domain" description="Fido" evidence="4">
    <location>
        <begin position="119"/>
        <end position="254"/>
    </location>
</feature>
<protein>
    <submittedName>
        <fullName evidence="5">Fic family protein</fullName>
    </submittedName>
</protein>
<dbReference type="AlphaFoldDB" id="A0AAU7PLR3"/>
<evidence type="ECO:0000259" key="4">
    <source>
        <dbReference type="PROSITE" id="PS51459"/>
    </source>
</evidence>
<evidence type="ECO:0000256" key="3">
    <source>
        <dbReference type="PIRSR" id="PIRSR640198-3"/>
    </source>
</evidence>
<gene>
    <name evidence="5" type="ORF">ABFV83_15880</name>
</gene>
<dbReference type="REBASE" id="838487">
    <property type="entry name" value="S2.LspBS2ORF15850P"/>
</dbReference>
<dbReference type="SUPFAM" id="SSF140931">
    <property type="entry name" value="Fic-like"/>
    <property type="match status" value="1"/>
</dbReference>
<sequence length="277" mass="31860">MNQEIVAEFETLLSEPKLRKVGERLDTNFIKKVELCHQVIRKARPFEGEMLKQVRDFFRISTTWSSNALEGNTLTISETKVLLEDGITVGGKSLREALEAYGHSHAYDYMFSLIDKKTIRESDIKELHRLFYSGISESKAGVYRTVRVVITGSSYPVCAPDKIGQEIKYLCDWIEKERNNYDPVTFAAELHRRFIFIHPFEDGNGRTARLLMNTALIQKGYLPCVISPYIRNDYIQALEGAHAEPEKFIRFIAEAELETEKDFIRALGLEMPDLKNI</sequence>
<feature type="binding site" evidence="2">
    <location>
        <begin position="202"/>
        <end position="209"/>
    </location>
    <ligand>
        <name>ATP</name>
        <dbReference type="ChEBI" id="CHEBI:30616"/>
    </ligand>
</feature>
<dbReference type="InterPro" id="IPR036597">
    <property type="entry name" value="Fido-like_dom_sf"/>
</dbReference>
<dbReference type="Gene3D" id="1.10.3290.10">
    <property type="entry name" value="Fido-like domain"/>
    <property type="match status" value="1"/>
</dbReference>
<evidence type="ECO:0000256" key="2">
    <source>
        <dbReference type="PIRSR" id="PIRSR640198-2"/>
    </source>
</evidence>
<evidence type="ECO:0000256" key="1">
    <source>
        <dbReference type="PIRSR" id="PIRSR640198-1"/>
    </source>
</evidence>